<dbReference type="GO" id="GO:0005886">
    <property type="term" value="C:plasma membrane"/>
    <property type="evidence" value="ECO:0007669"/>
    <property type="project" value="UniProtKB-SubCell"/>
</dbReference>
<evidence type="ECO:0000256" key="5">
    <source>
        <dbReference type="ARBA" id="ARBA00023136"/>
    </source>
</evidence>
<evidence type="ECO:0000313" key="8">
    <source>
        <dbReference type="EMBL" id="MBS6634872.1"/>
    </source>
</evidence>
<dbReference type="Pfam" id="PF00528">
    <property type="entry name" value="BPD_transp_1"/>
    <property type="match status" value="1"/>
</dbReference>
<name>A0A943TCT8_9MICC</name>
<dbReference type="PANTHER" id="PTHR30177">
    <property type="entry name" value="GLYCINE BETAINE/L-PROLINE TRANSPORT SYSTEM PERMEASE PROTEIN PROW"/>
    <property type="match status" value="1"/>
</dbReference>
<dbReference type="AlphaFoldDB" id="A0A943TCT8"/>
<dbReference type="GO" id="GO:0031460">
    <property type="term" value="P:glycine betaine transport"/>
    <property type="evidence" value="ECO:0007669"/>
    <property type="project" value="TreeGrafter"/>
</dbReference>
<dbReference type="Proteomes" id="UP000739069">
    <property type="component" value="Unassembled WGS sequence"/>
</dbReference>
<feature type="transmembrane region" description="Helical" evidence="6">
    <location>
        <begin position="158"/>
        <end position="182"/>
    </location>
</feature>
<comment type="caution">
    <text evidence="8">The sequence shown here is derived from an EMBL/GenBank/DDBJ whole genome shotgun (WGS) entry which is preliminary data.</text>
</comment>
<dbReference type="CDD" id="cd06261">
    <property type="entry name" value="TM_PBP2"/>
    <property type="match status" value="1"/>
</dbReference>
<comment type="similarity">
    <text evidence="6">Belongs to the binding-protein-dependent transport system permease family.</text>
</comment>
<sequence>MNVIERTFFYLGDASRWQGSDGITARLLEHLGITFFAVACAAALVVPLGLWAGHRRSRSRRWAANLLTTLVGASRALPALGLLTLVALWLGISIVPSLVVLVIIAAAPLLSGVLEGLASVPEELVDAARAQGLTEWQILTRVEIPLGLQLMLGGLRSALVQVIATATIVAYVSGGTLGRYLFDGLAVRDYPRMLVATLLVALLAFVVDALMGLVQRWLTPAGLSINRRKA</sequence>
<dbReference type="GO" id="GO:0055085">
    <property type="term" value="P:transmembrane transport"/>
    <property type="evidence" value="ECO:0007669"/>
    <property type="project" value="InterPro"/>
</dbReference>
<evidence type="ECO:0000259" key="7">
    <source>
        <dbReference type="PROSITE" id="PS50928"/>
    </source>
</evidence>
<organism evidence="8 9">
    <name type="scientific">Rothia mucilaginosa</name>
    <dbReference type="NCBI Taxonomy" id="43675"/>
    <lineage>
        <taxon>Bacteria</taxon>
        <taxon>Bacillati</taxon>
        <taxon>Actinomycetota</taxon>
        <taxon>Actinomycetes</taxon>
        <taxon>Micrococcales</taxon>
        <taxon>Micrococcaceae</taxon>
        <taxon>Rothia</taxon>
    </lineage>
</organism>
<proteinExistence type="inferred from homology"/>
<evidence type="ECO:0000313" key="9">
    <source>
        <dbReference type="Proteomes" id="UP000739069"/>
    </source>
</evidence>
<dbReference type="RefSeq" id="WP_303952526.1">
    <property type="nucleotide sequence ID" value="NZ_JAGZXI010000005.1"/>
</dbReference>
<gene>
    <name evidence="8" type="ORF">KH265_04330</name>
</gene>
<accession>A0A943TCT8</accession>
<feature type="transmembrane region" description="Helical" evidence="6">
    <location>
        <begin position="82"/>
        <end position="107"/>
    </location>
</feature>
<evidence type="ECO:0000256" key="6">
    <source>
        <dbReference type="RuleBase" id="RU363032"/>
    </source>
</evidence>
<feature type="transmembrane region" description="Helical" evidence="6">
    <location>
        <begin position="31"/>
        <end position="52"/>
    </location>
</feature>
<dbReference type="Gene3D" id="1.10.3720.10">
    <property type="entry name" value="MetI-like"/>
    <property type="match status" value="1"/>
</dbReference>
<dbReference type="InterPro" id="IPR035906">
    <property type="entry name" value="MetI-like_sf"/>
</dbReference>
<dbReference type="EMBL" id="JAGZXI010000005">
    <property type="protein sequence ID" value="MBS6634872.1"/>
    <property type="molecule type" value="Genomic_DNA"/>
</dbReference>
<reference evidence="8" key="1">
    <citation type="submission" date="2021-02" db="EMBL/GenBank/DDBJ databases">
        <title>Infant gut strain persistence is associated with maternal origin, phylogeny, and functional potential including surface adhesion and iron acquisition.</title>
        <authorList>
            <person name="Lou Y.C."/>
        </authorList>
    </citation>
    <scope>NUCLEOTIDE SEQUENCE</scope>
    <source>
        <strain evidence="8">L1_008_092G1_dasL1_008_092G1_concoct_16</strain>
    </source>
</reference>
<evidence type="ECO:0000256" key="3">
    <source>
        <dbReference type="ARBA" id="ARBA00022692"/>
    </source>
</evidence>
<feature type="domain" description="ABC transmembrane type-1" evidence="7">
    <location>
        <begin position="31"/>
        <end position="211"/>
    </location>
</feature>
<dbReference type="SUPFAM" id="SSF161098">
    <property type="entry name" value="MetI-like"/>
    <property type="match status" value="1"/>
</dbReference>
<evidence type="ECO:0000256" key="4">
    <source>
        <dbReference type="ARBA" id="ARBA00022989"/>
    </source>
</evidence>
<keyword evidence="4 6" id="KW-1133">Transmembrane helix</keyword>
<keyword evidence="3 6" id="KW-0812">Transmembrane</keyword>
<comment type="subcellular location">
    <subcellularLocation>
        <location evidence="6">Cell membrane</location>
        <topology evidence="6">Multi-pass membrane protein</topology>
    </subcellularLocation>
    <subcellularLocation>
        <location evidence="1">Membrane</location>
        <topology evidence="1">Multi-pass membrane protein</topology>
    </subcellularLocation>
</comment>
<dbReference type="InterPro" id="IPR000515">
    <property type="entry name" value="MetI-like"/>
</dbReference>
<dbReference type="PANTHER" id="PTHR30177:SF33">
    <property type="entry name" value="POSSIBLE OSMOPROTECTANT (GLYCINE BETAINE_CARNITINE_CHOLINE_L-PROLINE) TRANSPORT INTEGRAL MEMBRANE PROTEIN ABC TRANSPORTER PROZ"/>
    <property type="match status" value="1"/>
</dbReference>
<dbReference type="InterPro" id="IPR051204">
    <property type="entry name" value="ABC_transp_perm/SBD"/>
</dbReference>
<protein>
    <submittedName>
        <fullName evidence="8">ABC transporter permease subunit</fullName>
    </submittedName>
</protein>
<keyword evidence="5 6" id="KW-0472">Membrane</keyword>
<keyword evidence="2 6" id="KW-0813">Transport</keyword>
<feature type="transmembrane region" description="Helical" evidence="6">
    <location>
        <begin position="194"/>
        <end position="214"/>
    </location>
</feature>
<evidence type="ECO:0000256" key="1">
    <source>
        <dbReference type="ARBA" id="ARBA00004141"/>
    </source>
</evidence>
<evidence type="ECO:0000256" key="2">
    <source>
        <dbReference type="ARBA" id="ARBA00022448"/>
    </source>
</evidence>
<dbReference type="PROSITE" id="PS50928">
    <property type="entry name" value="ABC_TM1"/>
    <property type="match status" value="1"/>
</dbReference>